<dbReference type="PANTHER" id="PTHR35330">
    <property type="entry name" value="SIROHEME BIOSYNTHESIS PROTEIN MET8"/>
    <property type="match status" value="1"/>
</dbReference>
<dbReference type="PATRIC" id="fig|1432052.4.peg.354"/>
<dbReference type="InterPro" id="IPR028281">
    <property type="entry name" value="Sirohaem_synthase_central"/>
</dbReference>
<comment type="catalytic activity">
    <reaction evidence="6">
        <text>precorrin-2 + NAD(+) = sirohydrochlorin + NADH + 2 H(+)</text>
        <dbReference type="Rhea" id="RHEA:15613"/>
        <dbReference type="ChEBI" id="CHEBI:15378"/>
        <dbReference type="ChEBI" id="CHEBI:57540"/>
        <dbReference type="ChEBI" id="CHEBI:57945"/>
        <dbReference type="ChEBI" id="CHEBI:58351"/>
        <dbReference type="ChEBI" id="CHEBI:58827"/>
        <dbReference type="EC" id="1.3.1.76"/>
    </reaction>
</comment>
<evidence type="ECO:0000256" key="4">
    <source>
        <dbReference type="ARBA" id="ARBA00023027"/>
    </source>
</evidence>
<reference evidence="8 9" key="1">
    <citation type="submission" date="2016-07" db="EMBL/GenBank/DDBJ databases">
        <title>Characterization of isolates of Eisenbergiella tayi derived from blood cultures, using whole genome sequencing.</title>
        <authorList>
            <person name="Burdz T."/>
            <person name="Wiebe D."/>
            <person name="Huynh C."/>
            <person name="Bernard K."/>
        </authorList>
    </citation>
    <scope>NUCLEOTIDE SEQUENCE [LARGE SCALE GENOMIC DNA]</scope>
    <source>
        <strain evidence="8 9">NML 110608</strain>
    </source>
</reference>
<dbReference type="SUPFAM" id="SSF75615">
    <property type="entry name" value="Siroheme synthase middle domains-like"/>
    <property type="match status" value="1"/>
</dbReference>
<name>A0A1E3AJ59_9FIRM</name>
<dbReference type="EC" id="1.3.1.76" evidence="2"/>
<dbReference type="UniPathway" id="UPA00262">
    <property type="reaction ID" value="UER00222"/>
</dbReference>
<dbReference type="SUPFAM" id="SSF51735">
    <property type="entry name" value="NAD(P)-binding Rossmann-fold domains"/>
    <property type="match status" value="1"/>
</dbReference>
<gene>
    <name evidence="8" type="primary">cysG</name>
    <name evidence="8" type="ORF">BEI61_00321</name>
</gene>
<dbReference type="PANTHER" id="PTHR35330:SF1">
    <property type="entry name" value="SIROHEME BIOSYNTHESIS PROTEIN MET8"/>
    <property type="match status" value="1"/>
</dbReference>
<dbReference type="Pfam" id="PF13241">
    <property type="entry name" value="NAD_binding_7"/>
    <property type="match status" value="1"/>
</dbReference>
<dbReference type="InterPro" id="IPR042518">
    <property type="entry name" value="SirC_C"/>
</dbReference>
<dbReference type="Pfam" id="PF14824">
    <property type="entry name" value="Sirohm_synth_M"/>
    <property type="match status" value="1"/>
</dbReference>
<dbReference type="InterPro" id="IPR006367">
    <property type="entry name" value="Sirohaem_synthase_N"/>
</dbReference>
<feature type="domain" description="Siroheme synthase central" evidence="7">
    <location>
        <begin position="121"/>
        <end position="146"/>
    </location>
</feature>
<evidence type="ECO:0000313" key="9">
    <source>
        <dbReference type="Proteomes" id="UP000094067"/>
    </source>
</evidence>
<dbReference type="AlphaFoldDB" id="A0A1E3AJ59"/>
<comment type="pathway">
    <text evidence="1">Porphyrin-containing compound metabolism; siroheme biosynthesis; sirohydrochlorin from precorrin-2: step 1/1.</text>
</comment>
<sequence>MGHFPFFMEIGGKKGVILGGGRVAARKVEKLLPFGPVLTCIAPAIEEGLEQLSRSGEALTFIYREACEEDLEGACFVIAATDKEEVNAWAAGWCRERHIPVNVVDDREKCSFFFPALIQEGPLTVGISTDGKSPAAASFVRKTMEQELPEGLGNTIEILGRLRERVLELLPEQKRRAACLEALFVYCRKRDFKAEEPELETYLAELLEASAPAKGGKG</sequence>
<proteinExistence type="predicted"/>
<dbReference type="NCBIfam" id="TIGR01470">
    <property type="entry name" value="cysG_Nterm"/>
    <property type="match status" value="1"/>
</dbReference>
<evidence type="ECO:0000256" key="3">
    <source>
        <dbReference type="ARBA" id="ARBA00023002"/>
    </source>
</evidence>
<evidence type="ECO:0000256" key="6">
    <source>
        <dbReference type="ARBA" id="ARBA00047561"/>
    </source>
</evidence>
<organism evidence="8 9">
    <name type="scientific">Eisenbergiella tayi</name>
    <dbReference type="NCBI Taxonomy" id="1432052"/>
    <lineage>
        <taxon>Bacteria</taxon>
        <taxon>Bacillati</taxon>
        <taxon>Bacillota</taxon>
        <taxon>Clostridia</taxon>
        <taxon>Lachnospirales</taxon>
        <taxon>Lachnospiraceae</taxon>
        <taxon>Eisenbergiella</taxon>
    </lineage>
</organism>
<dbReference type="Gene3D" id="1.10.8.610">
    <property type="entry name" value="SirC, precorrin-2 dehydrogenase, C-terminal helical domain-like"/>
    <property type="match status" value="1"/>
</dbReference>
<keyword evidence="5" id="KW-0627">Porphyrin biosynthesis</keyword>
<dbReference type="EMBL" id="MCGH01000001">
    <property type="protein sequence ID" value="ODM08692.1"/>
    <property type="molecule type" value="Genomic_DNA"/>
</dbReference>
<keyword evidence="3" id="KW-0560">Oxidoreductase</keyword>
<evidence type="ECO:0000313" key="8">
    <source>
        <dbReference type="EMBL" id="ODM08692.1"/>
    </source>
</evidence>
<dbReference type="RefSeq" id="WP_069151313.1">
    <property type="nucleotide sequence ID" value="NZ_MCGH01000001.1"/>
</dbReference>
<evidence type="ECO:0000256" key="1">
    <source>
        <dbReference type="ARBA" id="ARBA00005010"/>
    </source>
</evidence>
<keyword evidence="4" id="KW-0520">NAD</keyword>
<dbReference type="GO" id="GO:0019354">
    <property type="term" value="P:siroheme biosynthetic process"/>
    <property type="evidence" value="ECO:0007669"/>
    <property type="project" value="UniProtKB-UniPathway"/>
</dbReference>
<dbReference type="Proteomes" id="UP000094067">
    <property type="component" value="Unassembled WGS sequence"/>
</dbReference>
<protein>
    <recommendedName>
        <fullName evidence="2">precorrin-2 dehydrogenase</fullName>
        <ecNumber evidence="2">1.3.1.76</ecNumber>
    </recommendedName>
</protein>
<dbReference type="InterPro" id="IPR036291">
    <property type="entry name" value="NAD(P)-bd_dom_sf"/>
</dbReference>
<dbReference type="InterPro" id="IPR028161">
    <property type="entry name" value="Met8-like"/>
</dbReference>
<accession>A0A1E3AJ59</accession>
<evidence type="ECO:0000259" key="7">
    <source>
        <dbReference type="Pfam" id="PF14824"/>
    </source>
</evidence>
<dbReference type="GO" id="GO:0043115">
    <property type="term" value="F:precorrin-2 dehydrogenase activity"/>
    <property type="evidence" value="ECO:0007669"/>
    <property type="project" value="UniProtKB-EC"/>
</dbReference>
<dbReference type="Gene3D" id="3.40.50.720">
    <property type="entry name" value="NAD(P)-binding Rossmann-like Domain"/>
    <property type="match status" value="1"/>
</dbReference>
<comment type="caution">
    <text evidence="8">The sequence shown here is derived from an EMBL/GenBank/DDBJ whole genome shotgun (WGS) entry which is preliminary data.</text>
</comment>
<evidence type="ECO:0000256" key="2">
    <source>
        <dbReference type="ARBA" id="ARBA00012400"/>
    </source>
</evidence>
<evidence type="ECO:0000256" key="5">
    <source>
        <dbReference type="ARBA" id="ARBA00023244"/>
    </source>
</evidence>
<dbReference type="GO" id="GO:0004325">
    <property type="term" value="F:ferrochelatase activity"/>
    <property type="evidence" value="ECO:0007669"/>
    <property type="project" value="InterPro"/>
</dbReference>